<evidence type="ECO:0000313" key="2">
    <source>
        <dbReference type="Proteomes" id="UP000031967"/>
    </source>
</evidence>
<reference evidence="1 2" key="1">
    <citation type="submission" date="2014-12" db="EMBL/GenBank/DDBJ databases">
        <title>Draft genome sequence of Paenibacillus kamchatkensis strain B-2647.</title>
        <authorList>
            <person name="Karlyshev A.V."/>
            <person name="Kudryashova E.B."/>
        </authorList>
    </citation>
    <scope>NUCLEOTIDE SEQUENCE [LARGE SCALE GENOMIC DNA]</scope>
    <source>
        <strain evidence="1 2">VKM B-2647</strain>
    </source>
</reference>
<comment type="caution">
    <text evidence="1">The sequence shown here is derived from an EMBL/GenBank/DDBJ whole genome shotgun (WGS) entry which is preliminary data.</text>
</comment>
<protein>
    <submittedName>
        <fullName evidence="1">Uncharacterized protein</fullName>
    </submittedName>
</protein>
<organism evidence="1 2">
    <name type="scientific">Gordoniibacillus kamchatkensis</name>
    <dbReference type="NCBI Taxonomy" id="1590651"/>
    <lineage>
        <taxon>Bacteria</taxon>
        <taxon>Bacillati</taxon>
        <taxon>Bacillota</taxon>
        <taxon>Bacilli</taxon>
        <taxon>Bacillales</taxon>
        <taxon>Paenibacillaceae</taxon>
        <taxon>Gordoniibacillus</taxon>
    </lineage>
</organism>
<keyword evidence="2" id="KW-1185">Reference proteome</keyword>
<name>A0ABR5AD10_9BACL</name>
<gene>
    <name evidence="1" type="ORF">SD70_23535</name>
</gene>
<dbReference type="Proteomes" id="UP000031967">
    <property type="component" value="Unassembled WGS sequence"/>
</dbReference>
<sequence>MGWGEMRAVPQHYSDEIQRIDESMLRLYGERRRLAGKKRMFPPKETLLQWSSELGLEVDVISRFLHAMNAHAPMIPAKPESPIGVLPIMKKARAMNCTFLITHALQYERYSELAVEAKLEGEAEPNVSLRPMLDLVVLGENADYETRSIGRSGGGMRAELRFQVAPRLPDDMSGIGLSLVPGGYSLVHEVKEIRLDHQVDFE</sequence>
<accession>A0ABR5AD10</accession>
<evidence type="ECO:0000313" key="1">
    <source>
        <dbReference type="EMBL" id="KIL38923.1"/>
    </source>
</evidence>
<proteinExistence type="predicted"/>
<dbReference type="RefSeq" id="WP_041050239.1">
    <property type="nucleotide sequence ID" value="NZ_JXAK01000048.1"/>
</dbReference>
<dbReference type="EMBL" id="JXAK01000048">
    <property type="protein sequence ID" value="KIL38923.1"/>
    <property type="molecule type" value="Genomic_DNA"/>
</dbReference>